<keyword evidence="6" id="KW-0375">Hydrogen ion transport</keyword>
<feature type="compositionally biased region" description="Pro residues" evidence="11">
    <location>
        <begin position="261"/>
        <end position="280"/>
    </location>
</feature>
<dbReference type="Proteomes" id="UP001153712">
    <property type="component" value="Chromosome 6"/>
</dbReference>
<feature type="region of interest" description="Disordered" evidence="11">
    <location>
        <begin position="539"/>
        <end position="574"/>
    </location>
</feature>
<feature type="transmembrane region" description="Helical" evidence="12">
    <location>
        <begin position="673"/>
        <end position="693"/>
    </location>
</feature>
<feature type="transmembrane region" description="Helical" evidence="12">
    <location>
        <begin position="813"/>
        <end position="832"/>
    </location>
</feature>
<keyword evidence="10" id="KW-0407">Ion channel</keyword>
<keyword evidence="3" id="KW-0813">Transport</keyword>
<dbReference type="OrthoDB" id="6429739at2759"/>
<keyword evidence="4" id="KW-1003">Cell membrane</keyword>
<name>A0A9N9TRG6_PHYSR</name>
<gene>
    <name evidence="13" type="ORF">PHYEVI_LOCUS9518</name>
</gene>
<feature type="transmembrane region" description="Helical" evidence="12">
    <location>
        <begin position="102"/>
        <end position="122"/>
    </location>
</feature>
<keyword evidence="5 12" id="KW-0812">Transmembrane</keyword>
<evidence type="ECO:0000256" key="6">
    <source>
        <dbReference type="ARBA" id="ARBA00022781"/>
    </source>
</evidence>
<feature type="region of interest" description="Disordered" evidence="11">
    <location>
        <begin position="168"/>
        <end position="229"/>
    </location>
</feature>
<evidence type="ECO:0000256" key="9">
    <source>
        <dbReference type="ARBA" id="ARBA00023136"/>
    </source>
</evidence>
<dbReference type="Pfam" id="PF03189">
    <property type="entry name" value="Otopetrin"/>
    <property type="match status" value="1"/>
</dbReference>
<dbReference type="PANTHER" id="PTHR21522:SF62">
    <property type="entry name" value="OTOPETRIN-LIKE A, ISOFORM C"/>
    <property type="match status" value="1"/>
</dbReference>
<evidence type="ECO:0000313" key="14">
    <source>
        <dbReference type="Proteomes" id="UP001153712"/>
    </source>
</evidence>
<dbReference type="EMBL" id="OU900099">
    <property type="protein sequence ID" value="CAG9863219.1"/>
    <property type="molecule type" value="Genomic_DNA"/>
</dbReference>
<dbReference type="AlphaFoldDB" id="A0A9N9TRG6"/>
<evidence type="ECO:0000256" key="2">
    <source>
        <dbReference type="ARBA" id="ARBA00006513"/>
    </source>
</evidence>
<accession>A0A9N9TRG6</accession>
<feature type="transmembrane region" description="Helical" evidence="12">
    <location>
        <begin position="142"/>
        <end position="160"/>
    </location>
</feature>
<evidence type="ECO:0000256" key="10">
    <source>
        <dbReference type="ARBA" id="ARBA00023303"/>
    </source>
</evidence>
<comment type="similarity">
    <text evidence="2">Belongs to the otopetrin family.</text>
</comment>
<dbReference type="PANTHER" id="PTHR21522">
    <property type="entry name" value="PROTON CHANNEL OTOP"/>
    <property type="match status" value="1"/>
</dbReference>
<dbReference type="GO" id="GO:0005886">
    <property type="term" value="C:plasma membrane"/>
    <property type="evidence" value="ECO:0007669"/>
    <property type="project" value="UniProtKB-SubCell"/>
</dbReference>
<feature type="compositionally biased region" description="Basic and acidic residues" evidence="11">
    <location>
        <begin position="213"/>
        <end position="228"/>
    </location>
</feature>
<feature type="transmembrane region" description="Helical" evidence="12">
    <location>
        <begin position="310"/>
        <end position="329"/>
    </location>
</feature>
<feature type="region of interest" description="Disordered" evidence="11">
    <location>
        <begin position="249"/>
        <end position="303"/>
    </location>
</feature>
<feature type="transmembrane region" description="Helical" evidence="12">
    <location>
        <begin position="379"/>
        <end position="401"/>
    </location>
</feature>
<evidence type="ECO:0008006" key="15">
    <source>
        <dbReference type="Google" id="ProtNLM"/>
    </source>
</evidence>
<feature type="transmembrane region" description="Helical" evidence="12">
    <location>
        <begin position="769"/>
        <end position="792"/>
    </location>
</feature>
<dbReference type="GO" id="GO:0015252">
    <property type="term" value="F:proton channel activity"/>
    <property type="evidence" value="ECO:0007669"/>
    <property type="project" value="InterPro"/>
</dbReference>
<evidence type="ECO:0000256" key="7">
    <source>
        <dbReference type="ARBA" id="ARBA00022989"/>
    </source>
</evidence>
<evidence type="ECO:0000256" key="12">
    <source>
        <dbReference type="SAM" id="Phobius"/>
    </source>
</evidence>
<evidence type="ECO:0000256" key="4">
    <source>
        <dbReference type="ARBA" id="ARBA00022475"/>
    </source>
</evidence>
<protein>
    <recommendedName>
        <fullName evidence="15">Proton channel OtopLc</fullName>
    </recommendedName>
</protein>
<keyword evidence="9 12" id="KW-0472">Membrane</keyword>
<feature type="transmembrane region" description="Helical" evidence="12">
    <location>
        <begin position="886"/>
        <end position="903"/>
    </location>
</feature>
<evidence type="ECO:0000256" key="11">
    <source>
        <dbReference type="SAM" id="MobiDB-lite"/>
    </source>
</evidence>
<keyword evidence="14" id="KW-1185">Reference proteome</keyword>
<reference evidence="13" key="1">
    <citation type="submission" date="2022-01" db="EMBL/GenBank/DDBJ databases">
        <authorList>
            <person name="King R."/>
        </authorList>
    </citation>
    <scope>NUCLEOTIDE SEQUENCE</scope>
</reference>
<evidence type="ECO:0000256" key="3">
    <source>
        <dbReference type="ARBA" id="ARBA00022448"/>
    </source>
</evidence>
<evidence type="ECO:0000256" key="8">
    <source>
        <dbReference type="ARBA" id="ARBA00023065"/>
    </source>
</evidence>
<evidence type="ECO:0000256" key="5">
    <source>
        <dbReference type="ARBA" id="ARBA00022692"/>
    </source>
</evidence>
<feature type="transmembrane region" description="Helical" evidence="12">
    <location>
        <begin position="844"/>
        <end position="865"/>
    </location>
</feature>
<keyword evidence="7 12" id="KW-1133">Transmembrane helix</keyword>
<sequence length="958" mass="107296">MQRCPYLYEMKERLLEDSVPTKIIMPKEVPPPCPPLPKDQQPLIQPKLPVATVVKIDNAGYTHTRTTPTRSVEQTPLVAEKPESKFFPICQKFFPKNAKTSLFIVTSFVYAKLLVVICLAYVVSDIVTHNIPPYYYEGFFTYLYGLSILFLLYVFCFLLQESSCCTAEEKQPKPPAKNKAKEKEAKAKKDKEDKEKKKKEAEAQKKEKKKEKDKKDKKQEKSTYRRNSEGVVDAGLAAVPVPVEEITQSQGATVVSQEPTPAAPVAPVAAPPSAQPPPGGEPETVEGGGSEGRGRCKRKTSQSDRSHGSFFLRIGAIAFGLGTMIYIGLEFGLFFEIPFNSPCYMILKGVNPVLQMIFTFMQMYFIFMNSRLNIHRFKVIARFGLMHIVATNICVWIRTFFIEYLKDITKYHVRYFNGTNITTEAVFTESVKYHNLRNANAILGTHRGSPEQMFDLRTVPPASTTISTLFNRFITTLRPTPRNANPSWPFAPPTPSKNYTGNLWRLMPTTSTTTTTRLTPRTTVARVWRAVSTAITSTITPSTTTSTTTTTTTTTTPLPTTTPTTTTTSTTPFPTTTAATTTTTLSFGSLFDSNLVRSITADNINSASTENKAVELFPELGNAISSNNDTEFLNDIVPQAFSFYGSYNATANSSDRCGRLNIMGTIVEDSGPYLYPFIIEFSLIGAAVIYVMWKHIGKNPKYVNQENLEHRLEIMLSRRAVALAQAQQQGRVDCVGASKGLFFGLLMLVGSLICLILFFVLISNDTFKLLAVYLAEVSHCALLALSIVATLIGFIRVKSLKFKKEEQSDLNDILLRVSAFGLFLYAVFSVIAGHLNAFSVEVNLLAMITGILVVVQVLLQLLFIADVSRRRVHLPEHDRTKPGRQVVTFLLICNITIWIIYTFESRKVENNPVQLRYYGYLTWSMVQRLTLPLCIFHRFHSAVALAEIWKTSYKPRLE</sequence>
<feature type="transmembrane region" description="Helical" evidence="12">
    <location>
        <begin position="741"/>
        <end position="763"/>
    </location>
</feature>
<organism evidence="13 14">
    <name type="scientific">Phyllotreta striolata</name>
    <name type="common">Striped flea beetle</name>
    <name type="synonym">Crioceris striolata</name>
    <dbReference type="NCBI Taxonomy" id="444603"/>
    <lineage>
        <taxon>Eukaryota</taxon>
        <taxon>Metazoa</taxon>
        <taxon>Ecdysozoa</taxon>
        <taxon>Arthropoda</taxon>
        <taxon>Hexapoda</taxon>
        <taxon>Insecta</taxon>
        <taxon>Pterygota</taxon>
        <taxon>Neoptera</taxon>
        <taxon>Endopterygota</taxon>
        <taxon>Coleoptera</taxon>
        <taxon>Polyphaga</taxon>
        <taxon>Cucujiformia</taxon>
        <taxon>Chrysomeloidea</taxon>
        <taxon>Chrysomelidae</taxon>
        <taxon>Galerucinae</taxon>
        <taxon>Alticini</taxon>
        <taxon>Phyllotreta</taxon>
    </lineage>
</organism>
<keyword evidence="8" id="KW-0406">Ion transport</keyword>
<feature type="transmembrane region" description="Helical" evidence="12">
    <location>
        <begin position="349"/>
        <end position="367"/>
    </location>
</feature>
<dbReference type="InterPro" id="IPR004878">
    <property type="entry name" value="Otopetrin"/>
</dbReference>
<evidence type="ECO:0000256" key="1">
    <source>
        <dbReference type="ARBA" id="ARBA00004651"/>
    </source>
</evidence>
<proteinExistence type="inferred from homology"/>
<feature type="compositionally biased region" description="Basic and acidic residues" evidence="11">
    <location>
        <begin position="179"/>
        <end position="205"/>
    </location>
</feature>
<evidence type="ECO:0000313" key="13">
    <source>
        <dbReference type="EMBL" id="CAG9863219.1"/>
    </source>
</evidence>
<comment type="subcellular location">
    <subcellularLocation>
        <location evidence="1">Cell membrane</location>
        <topology evidence="1">Multi-pass membrane protein</topology>
    </subcellularLocation>
</comment>